<reference evidence="2" key="1">
    <citation type="thesis" date="2021" institute="BYU ScholarsArchive" country="Provo, UT, USA">
        <title>Applications of and Algorithms for Genome Assembly and Genomic Analyses with an Emphasis on Marine Teleosts.</title>
        <authorList>
            <person name="Pickett B.D."/>
        </authorList>
    </citation>
    <scope>NUCLEOTIDE SEQUENCE</scope>
    <source>
        <strain evidence="2">HI-2016</strain>
    </source>
</reference>
<evidence type="ECO:0000313" key="3">
    <source>
        <dbReference type="Proteomes" id="UP000824540"/>
    </source>
</evidence>
<protein>
    <submittedName>
        <fullName evidence="2">Uncharacterized protein</fullName>
    </submittedName>
</protein>
<evidence type="ECO:0000256" key="1">
    <source>
        <dbReference type="SAM" id="MobiDB-lite"/>
    </source>
</evidence>
<dbReference type="AlphaFoldDB" id="A0A8T2PLV1"/>
<name>A0A8T2PLV1_9TELE</name>
<comment type="caution">
    <text evidence="2">The sequence shown here is derived from an EMBL/GenBank/DDBJ whole genome shotgun (WGS) entry which is preliminary data.</text>
</comment>
<gene>
    <name evidence="2" type="ORF">JZ751_024677</name>
</gene>
<evidence type="ECO:0000313" key="2">
    <source>
        <dbReference type="EMBL" id="KAG9350788.1"/>
    </source>
</evidence>
<dbReference type="EMBL" id="JAFBMS010000007">
    <property type="protein sequence ID" value="KAG9350788.1"/>
    <property type="molecule type" value="Genomic_DNA"/>
</dbReference>
<dbReference type="Proteomes" id="UP000824540">
    <property type="component" value="Unassembled WGS sequence"/>
</dbReference>
<accession>A0A8T2PLV1</accession>
<feature type="region of interest" description="Disordered" evidence="1">
    <location>
        <begin position="75"/>
        <end position="99"/>
    </location>
</feature>
<dbReference type="OrthoDB" id="5917722at2759"/>
<keyword evidence="3" id="KW-1185">Reference proteome</keyword>
<proteinExistence type="predicted"/>
<sequence length="99" mass="11056">MEMAHLESDEEDMTVYEAKPLRRIGPTTVLGHEVGVGVFKNIAIRTERLCLSSAMMVQNSTADNQKHRYTETVMPDRSDWEESSASIEVKSSPGKGTQK</sequence>
<organism evidence="2 3">
    <name type="scientific">Albula glossodonta</name>
    <name type="common">roundjaw bonefish</name>
    <dbReference type="NCBI Taxonomy" id="121402"/>
    <lineage>
        <taxon>Eukaryota</taxon>
        <taxon>Metazoa</taxon>
        <taxon>Chordata</taxon>
        <taxon>Craniata</taxon>
        <taxon>Vertebrata</taxon>
        <taxon>Euteleostomi</taxon>
        <taxon>Actinopterygii</taxon>
        <taxon>Neopterygii</taxon>
        <taxon>Teleostei</taxon>
        <taxon>Albuliformes</taxon>
        <taxon>Albulidae</taxon>
        <taxon>Albula</taxon>
    </lineage>
</organism>